<dbReference type="EMBL" id="DS028286">
    <property type="protein sequence ID" value="EEY55909.1"/>
    <property type="molecule type" value="Genomic_DNA"/>
</dbReference>
<dbReference type="RefSeq" id="XP_002895524.1">
    <property type="nucleotide sequence ID" value="XM_002895478.1"/>
</dbReference>
<accession>D0P2E8</accession>
<dbReference type="InParanoid" id="D0P2E8"/>
<proteinExistence type="predicted"/>
<gene>
    <name evidence="1" type="ORF">PITG_20664</name>
</gene>
<dbReference type="AlphaFoldDB" id="D0P2E8"/>
<evidence type="ECO:0000313" key="1">
    <source>
        <dbReference type="EMBL" id="EEY55909.1"/>
    </source>
</evidence>
<dbReference type="VEuPathDB" id="FungiDB:PITG_20664"/>
<evidence type="ECO:0000313" key="2">
    <source>
        <dbReference type="Proteomes" id="UP000006643"/>
    </source>
</evidence>
<protein>
    <submittedName>
        <fullName evidence="1">Uncharacterized protein</fullName>
    </submittedName>
</protein>
<dbReference type="HOGENOM" id="CLU_1463989_0_0_1"/>
<organism evidence="1 2">
    <name type="scientific">Phytophthora infestans (strain T30-4)</name>
    <name type="common">Potato late blight agent</name>
    <dbReference type="NCBI Taxonomy" id="403677"/>
    <lineage>
        <taxon>Eukaryota</taxon>
        <taxon>Sar</taxon>
        <taxon>Stramenopiles</taxon>
        <taxon>Oomycota</taxon>
        <taxon>Peronosporomycetes</taxon>
        <taxon>Peronosporales</taxon>
        <taxon>Peronosporaceae</taxon>
        <taxon>Phytophthora</taxon>
    </lineage>
</organism>
<name>D0P2E8_PHYIT</name>
<dbReference type="KEGG" id="pif:PITG_20664"/>
<keyword evidence="2" id="KW-1185">Reference proteome</keyword>
<reference evidence="2" key="1">
    <citation type="journal article" date="2009" name="Nature">
        <title>Genome sequence and analysis of the Irish potato famine pathogen Phytophthora infestans.</title>
        <authorList>
            <consortium name="The Broad Institute Genome Sequencing Platform"/>
            <person name="Haas B.J."/>
            <person name="Kamoun S."/>
            <person name="Zody M.C."/>
            <person name="Jiang R.H."/>
            <person name="Handsaker R.E."/>
            <person name="Cano L.M."/>
            <person name="Grabherr M."/>
            <person name="Kodira C.D."/>
            <person name="Raffaele S."/>
            <person name="Torto-Alalibo T."/>
            <person name="Bozkurt T.O."/>
            <person name="Ah-Fong A.M."/>
            <person name="Alvarado L."/>
            <person name="Anderson V.L."/>
            <person name="Armstrong M.R."/>
            <person name="Avrova A."/>
            <person name="Baxter L."/>
            <person name="Beynon J."/>
            <person name="Boevink P.C."/>
            <person name="Bollmann S.R."/>
            <person name="Bos J.I."/>
            <person name="Bulone V."/>
            <person name="Cai G."/>
            <person name="Cakir C."/>
            <person name="Carrington J.C."/>
            <person name="Chawner M."/>
            <person name="Conti L."/>
            <person name="Costanzo S."/>
            <person name="Ewan R."/>
            <person name="Fahlgren N."/>
            <person name="Fischbach M.A."/>
            <person name="Fugelstad J."/>
            <person name="Gilroy E.M."/>
            <person name="Gnerre S."/>
            <person name="Green P.J."/>
            <person name="Grenville-Briggs L.J."/>
            <person name="Griffith J."/>
            <person name="Grunwald N.J."/>
            <person name="Horn K."/>
            <person name="Horner N.R."/>
            <person name="Hu C.H."/>
            <person name="Huitema E."/>
            <person name="Jeong D.H."/>
            <person name="Jones A.M."/>
            <person name="Jones J.D."/>
            <person name="Jones R.W."/>
            <person name="Karlsson E.K."/>
            <person name="Kunjeti S.G."/>
            <person name="Lamour K."/>
            <person name="Liu Z."/>
            <person name="Ma L."/>
            <person name="Maclean D."/>
            <person name="Chibucos M.C."/>
            <person name="McDonald H."/>
            <person name="McWalters J."/>
            <person name="Meijer H.J."/>
            <person name="Morgan W."/>
            <person name="Morris P.F."/>
            <person name="Munro C.A."/>
            <person name="O'Neill K."/>
            <person name="Ospina-Giraldo M."/>
            <person name="Pinzon A."/>
            <person name="Pritchard L."/>
            <person name="Ramsahoye B."/>
            <person name="Ren Q."/>
            <person name="Restrepo S."/>
            <person name="Roy S."/>
            <person name="Sadanandom A."/>
            <person name="Savidor A."/>
            <person name="Schornack S."/>
            <person name="Schwartz D.C."/>
            <person name="Schumann U.D."/>
            <person name="Schwessinger B."/>
            <person name="Seyer L."/>
            <person name="Sharpe T."/>
            <person name="Silvar C."/>
            <person name="Song J."/>
            <person name="Studholme D.J."/>
            <person name="Sykes S."/>
            <person name="Thines M."/>
            <person name="van de Vondervoort P.J."/>
            <person name="Phuntumart V."/>
            <person name="Wawra S."/>
            <person name="Weide R."/>
            <person name="Win J."/>
            <person name="Young C."/>
            <person name="Zhou S."/>
            <person name="Fry W."/>
            <person name="Meyers B.C."/>
            <person name="van West P."/>
            <person name="Ristaino J."/>
            <person name="Govers F."/>
            <person name="Birch P.R."/>
            <person name="Whisson S.C."/>
            <person name="Judelson H.S."/>
            <person name="Nusbaum C."/>
        </authorList>
    </citation>
    <scope>NUCLEOTIDE SEQUENCE [LARGE SCALE GENOMIC DNA]</scope>
    <source>
        <strain evidence="2">T30-4</strain>
    </source>
</reference>
<dbReference type="Proteomes" id="UP000006643">
    <property type="component" value="Unassembled WGS sequence"/>
</dbReference>
<sequence length="185" mass="20826">MPPGTERCQHFGSSIAYLDVVVGAAAENLSQAAVTNQLQLVLLIQRETREGCSCRALVIQQRTLRQPDERLEKRFLHDVNADRRVGGQEAQAHRGIPLRDVICRLGKLDEAQQSALFVHGLVVLLVGAKIRQRATHILQNLRAVLSHFGQRNERTRQTFRHNFLLVRGVFGHIRDQPHALALQIA</sequence>
<dbReference type="GeneID" id="9480173"/>